<dbReference type="PIRSF" id="PIRSF037217">
    <property type="entry name" value="Carboxypeptidase_S"/>
    <property type="match status" value="1"/>
</dbReference>
<feature type="binding site" evidence="7">
    <location>
        <position position="195"/>
    </location>
    <ligand>
        <name>Zn(2+)</name>
        <dbReference type="ChEBI" id="CHEBI:29105"/>
        <label>2</label>
    </ligand>
</feature>
<feature type="binding site" evidence="7">
    <location>
        <position position="295"/>
    </location>
    <ligand>
        <name>Zn(2+)</name>
        <dbReference type="ChEBI" id="CHEBI:29105"/>
        <label>2</label>
    </ligand>
</feature>
<dbReference type="FunFam" id="1.10.150.900:FF:000003">
    <property type="entry name" value="N-fatty-acyl-amino acid synthase/hydrolase PM20D1"/>
    <property type="match status" value="1"/>
</dbReference>
<dbReference type="SUPFAM" id="SSF53187">
    <property type="entry name" value="Zn-dependent exopeptidases"/>
    <property type="match status" value="1"/>
</dbReference>
<organism evidence="8 10">
    <name type="scientific">Geotrichum candidum</name>
    <name type="common">Oospora lactis</name>
    <name type="synonym">Dipodascus geotrichum</name>
    <dbReference type="NCBI Taxonomy" id="1173061"/>
    <lineage>
        <taxon>Eukaryota</taxon>
        <taxon>Fungi</taxon>
        <taxon>Dikarya</taxon>
        <taxon>Ascomycota</taxon>
        <taxon>Saccharomycotina</taxon>
        <taxon>Dipodascomycetes</taxon>
        <taxon>Dipodascales</taxon>
        <taxon>Dipodascaceae</taxon>
        <taxon>Geotrichum</taxon>
    </lineage>
</organism>
<dbReference type="EMBL" id="CCBN010000019">
    <property type="protein sequence ID" value="CDO57147.1"/>
    <property type="molecule type" value="Genomic_DNA"/>
</dbReference>
<feature type="binding site" evidence="7">
    <location>
        <position position="599"/>
    </location>
    <ligand>
        <name>Zn(2+)</name>
        <dbReference type="ChEBI" id="CHEBI:29105"/>
        <label>1</label>
    </ligand>
</feature>
<keyword evidence="4" id="KW-0378">Hydrolase</keyword>
<dbReference type="InterPro" id="IPR017141">
    <property type="entry name" value="Pept_M20_carboxypep"/>
</dbReference>
<dbReference type="GO" id="GO:0006520">
    <property type="term" value="P:amino acid metabolic process"/>
    <property type="evidence" value="ECO:0007669"/>
    <property type="project" value="UniProtKB-ARBA"/>
</dbReference>
<dbReference type="STRING" id="1173061.A0A0J9XI92"/>
<dbReference type="Gene3D" id="3.40.630.10">
    <property type="entry name" value="Zn peptidases"/>
    <property type="match status" value="1"/>
</dbReference>
<proteinExistence type="inferred from homology"/>
<keyword evidence="2" id="KW-0645">Protease</keyword>
<keyword evidence="8" id="KW-0121">Carboxypeptidase</keyword>
<dbReference type="InterPro" id="IPR002933">
    <property type="entry name" value="Peptidase_M20"/>
</dbReference>
<evidence type="ECO:0000313" key="9">
    <source>
        <dbReference type="EMBL" id="KAF5093309.1"/>
    </source>
</evidence>
<evidence type="ECO:0000256" key="6">
    <source>
        <dbReference type="PIRSR" id="PIRSR037217-1"/>
    </source>
</evidence>
<gene>
    <name evidence="8" type="ORF">BN980_GECA19s00450g</name>
    <name evidence="9" type="ORF">DV451_005172</name>
</gene>
<dbReference type="AlphaFoldDB" id="A0A0J9XI92"/>
<feature type="active site" evidence="6">
    <location>
        <position position="197"/>
    </location>
</feature>
<dbReference type="GO" id="GO:1990845">
    <property type="term" value="P:adaptive thermogenesis"/>
    <property type="evidence" value="ECO:0007669"/>
    <property type="project" value="UniProtKB-ARBA"/>
</dbReference>
<dbReference type="GO" id="GO:0046872">
    <property type="term" value="F:metal ion binding"/>
    <property type="evidence" value="ECO:0007669"/>
    <property type="project" value="UniProtKB-KW"/>
</dbReference>
<evidence type="ECO:0000256" key="5">
    <source>
        <dbReference type="ARBA" id="ARBA00022833"/>
    </source>
</evidence>
<dbReference type="GO" id="GO:0051603">
    <property type="term" value="P:proteolysis involved in protein catabolic process"/>
    <property type="evidence" value="ECO:0007669"/>
    <property type="project" value="TreeGrafter"/>
</dbReference>
<dbReference type="GO" id="GO:0005576">
    <property type="term" value="C:extracellular region"/>
    <property type="evidence" value="ECO:0007669"/>
    <property type="project" value="UniProtKB-ARBA"/>
</dbReference>
<dbReference type="Gene3D" id="3.30.70.360">
    <property type="match status" value="1"/>
</dbReference>
<dbReference type="OrthoDB" id="3064516at2759"/>
<comment type="caution">
    <text evidence="8">The sequence shown here is derived from an EMBL/GenBank/DDBJ whole genome shotgun (WGS) entry which is preliminary data.</text>
</comment>
<name>A0A0J9XI92_GEOCN</name>
<reference evidence="9" key="2">
    <citation type="journal article" date="2020" name="Front. Microbiol.">
        <title>Phenotypic and Genetic Characterization of the Cheese Ripening Yeast Geotrichum candidum.</title>
        <authorList>
            <person name="Perkins V."/>
            <person name="Vignola S."/>
            <person name="Lessard M.H."/>
            <person name="Plante P.L."/>
            <person name="Corbeil J."/>
            <person name="Dugat-Bony E."/>
            <person name="Frenette M."/>
            <person name="Labrie S."/>
        </authorList>
    </citation>
    <scope>NUCLEOTIDE SEQUENCE</scope>
    <source>
        <strain evidence="9">LMA-70</strain>
    </source>
</reference>
<evidence type="ECO:0000256" key="4">
    <source>
        <dbReference type="ARBA" id="ARBA00022801"/>
    </source>
</evidence>
<dbReference type="GO" id="GO:0043604">
    <property type="term" value="P:amide biosynthetic process"/>
    <property type="evidence" value="ECO:0007669"/>
    <property type="project" value="UniProtKB-ARBA"/>
</dbReference>
<dbReference type="PANTHER" id="PTHR45962">
    <property type="entry name" value="N-FATTY-ACYL-AMINO ACID SYNTHASE/HYDROLASE PM20D1"/>
    <property type="match status" value="1"/>
</dbReference>
<dbReference type="GO" id="GO:0006629">
    <property type="term" value="P:lipid metabolic process"/>
    <property type="evidence" value="ECO:0007669"/>
    <property type="project" value="UniProtKB-ARBA"/>
</dbReference>
<keyword evidence="5 7" id="KW-0862">Zinc</keyword>
<dbReference type="EMBL" id="QQZK01000306">
    <property type="protein sequence ID" value="KAF5093309.1"/>
    <property type="molecule type" value="Genomic_DNA"/>
</dbReference>
<dbReference type="Proteomes" id="UP000750522">
    <property type="component" value="Unassembled WGS sequence"/>
</dbReference>
<reference evidence="8 10" key="1">
    <citation type="submission" date="2014-03" db="EMBL/GenBank/DDBJ databases">
        <authorList>
            <person name="Casaregola S."/>
        </authorList>
    </citation>
    <scope>NUCLEOTIDE SEQUENCE [LARGE SCALE GENOMIC DNA]</scope>
    <source>
        <strain evidence="8 10">CLIB 918</strain>
    </source>
</reference>
<dbReference type="CDD" id="cd05674">
    <property type="entry name" value="M20_yscS"/>
    <property type="match status" value="1"/>
</dbReference>
<dbReference type="InterPro" id="IPR001261">
    <property type="entry name" value="ArgE/DapE_CS"/>
</dbReference>
<keyword evidence="10" id="KW-1185">Reference proteome</keyword>
<accession>A0A0J9XI92</accession>
<dbReference type="SUPFAM" id="SSF55031">
    <property type="entry name" value="Bacterial exopeptidase dimerisation domain"/>
    <property type="match status" value="1"/>
</dbReference>
<dbReference type="InterPro" id="IPR036264">
    <property type="entry name" value="Bact_exopeptidase_dim_dom"/>
</dbReference>
<sequence length="625" mass="68906">MTNSIVSWRSTAVILFISLIINLYGHNLPGTSLVPSYVNDVCIKLGLPPLLKHQPAAQVAASGADHSLLIKKYLQSINADPVTKEEALEYCPLAPALAPEGYETPYAYFGSPQYREFALKTLKDAVDIPTESFDTSGPVGEDPVWDIFYKFEKYLKEAFPAVHEHLELEHANTHGLVYTWKGKDASLKPVLLAAHQDVVPVLPETRELWTHDPYDSHFDGEVLWGRGSADDKSPLLGILQAIEYILTKEPGYVPNRTIVAAFGFDEECGGNHGARHIGKLLLDKYGPNSFEAIVDEGGQGVHEYQGIKVAIPGVTEKGSVTQKITINTGGGHSSMPPDHTAIGMLAALAKEIEDTPFTPVLTTDYNPFFKFLKCIAARSPELDDNIRQVVFRADQGDPVALSLVTKYLLKNRLTKYSIQTSQALDIINGGLKSNALPEEVSAVINFRVSIDSSVAQTKKKLLSNTQNIAAIYGLGVVVNETLEDGTFGLTEVVPKTKKGYFTLSDYRASFEPAKVSVTEGSTWETYAGSIRHVYQNFAGPIINPVKPPADLSTVKNDLVVVAPGLMTGNTDTKHYWDLTENIYRFSPMRLLNTQISNIHTVNEHLNLDIHLETIVFYYTYIKNIQ</sequence>
<keyword evidence="3 7" id="KW-0479">Metal-binding</keyword>
<evidence type="ECO:0000313" key="8">
    <source>
        <dbReference type="EMBL" id="CDO57147.1"/>
    </source>
</evidence>
<feature type="active site" description="Proton acceptor" evidence="6">
    <location>
        <position position="266"/>
    </location>
</feature>
<reference evidence="9" key="3">
    <citation type="submission" date="2020-01" db="EMBL/GenBank/DDBJ databases">
        <authorList>
            <person name="Perkins V."/>
            <person name="Lessard M.-H."/>
            <person name="Dugat-Bony E."/>
            <person name="Frenette M."/>
            <person name="Labrie S."/>
        </authorList>
    </citation>
    <scope>NUCLEOTIDE SEQUENCE</scope>
    <source>
        <strain evidence="9">LMA-70</strain>
    </source>
</reference>
<feature type="binding site" evidence="7">
    <location>
        <position position="230"/>
    </location>
    <ligand>
        <name>Zn(2+)</name>
        <dbReference type="ChEBI" id="CHEBI:29105"/>
        <label>2</label>
    </ligand>
</feature>
<feature type="binding site" evidence="7">
    <location>
        <position position="267"/>
    </location>
    <ligand>
        <name>Zn(2+)</name>
        <dbReference type="ChEBI" id="CHEBI:29105"/>
        <label>1</label>
    </ligand>
</feature>
<dbReference type="Gene3D" id="1.10.150.900">
    <property type="match status" value="1"/>
</dbReference>
<evidence type="ECO:0000256" key="2">
    <source>
        <dbReference type="ARBA" id="ARBA00022670"/>
    </source>
</evidence>
<dbReference type="PROSITE" id="PS00758">
    <property type="entry name" value="ARGE_DAPE_CPG2_1"/>
    <property type="match status" value="1"/>
</dbReference>
<feature type="binding site" evidence="7">
    <location>
        <position position="230"/>
    </location>
    <ligand>
        <name>Zn(2+)</name>
        <dbReference type="ChEBI" id="CHEBI:29105"/>
        <label>1</label>
    </ligand>
</feature>
<evidence type="ECO:0000256" key="1">
    <source>
        <dbReference type="ARBA" id="ARBA00006247"/>
    </source>
</evidence>
<dbReference type="GO" id="GO:0000328">
    <property type="term" value="C:fungal-type vacuole lumen"/>
    <property type="evidence" value="ECO:0007669"/>
    <property type="project" value="TreeGrafter"/>
</dbReference>
<dbReference type="Proteomes" id="UP000242525">
    <property type="component" value="Unassembled WGS sequence"/>
</dbReference>
<dbReference type="InterPro" id="IPR047177">
    <property type="entry name" value="Pept_M20A"/>
</dbReference>
<evidence type="ECO:0000313" key="10">
    <source>
        <dbReference type="Proteomes" id="UP000242525"/>
    </source>
</evidence>
<comment type="similarity">
    <text evidence="1">Belongs to the peptidase M20A family.</text>
</comment>
<dbReference type="Pfam" id="PF01546">
    <property type="entry name" value="Peptidase_M20"/>
    <property type="match status" value="1"/>
</dbReference>
<dbReference type="GO" id="GO:0004181">
    <property type="term" value="F:metallocarboxypeptidase activity"/>
    <property type="evidence" value="ECO:0007669"/>
    <property type="project" value="InterPro"/>
</dbReference>
<dbReference type="GO" id="GO:0043605">
    <property type="term" value="P:amide catabolic process"/>
    <property type="evidence" value="ECO:0007669"/>
    <property type="project" value="UniProtKB-ARBA"/>
</dbReference>
<dbReference type="GO" id="GO:0016810">
    <property type="term" value="F:hydrolase activity, acting on carbon-nitrogen (but not peptide) bonds"/>
    <property type="evidence" value="ECO:0007669"/>
    <property type="project" value="UniProtKB-ARBA"/>
</dbReference>
<protein>
    <submittedName>
        <fullName evidence="8">Similar to Saccharomyces cerevisiae YJL172W CPS1 Vacuolar carboxypeptidase yscS</fullName>
    </submittedName>
</protein>
<evidence type="ECO:0000256" key="3">
    <source>
        <dbReference type="ARBA" id="ARBA00022723"/>
    </source>
</evidence>
<dbReference type="FunFam" id="3.40.630.10:FF:000027">
    <property type="entry name" value="N-fatty-acyl-amino acid synthase/hydrolase PM20D1"/>
    <property type="match status" value="1"/>
</dbReference>
<dbReference type="PANTHER" id="PTHR45962:SF1">
    <property type="entry name" value="N-FATTY-ACYL-AMINO ACID SYNTHASE_HYDROLASE PM20D1"/>
    <property type="match status" value="1"/>
</dbReference>
<evidence type="ECO:0000256" key="7">
    <source>
        <dbReference type="PIRSR" id="PIRSR037217-2"/>
    </source>
</evidence>